<reference evidence="5 6" key="1">
    <citation type="submission" date="2012-08" db="EMBL/GenBank/DDBJ databases">
        <title>Draft Genome Sequences of Lactobacillus equicursoris CIP 110162T, isolated from thoroughbred racehorse feces and Lactobacillus sp. CRBIP 24.137 isolated from urine of human.</title>
        <authorList>
            <person name="Cousin S."/>
            <person name="Loux V."/>
            <person name="Ma L."/>
            <person name="Creno S."/>
            <person name="Clermont D."/>
            <person name="Bizet C."/>
            <person name="Bouchier C."/>
        </authorList>
    </citation>
    <scope>NUCLEOTIDE SEQUENCE [LARGE SCALE GENOMIC DNA]</scope>
    <source>
        <strain evidence="5 6">66c</strain>
    </source>
</reference>
<dbReference type="GO" id="GO:0005886">
    <property type="term" value="C:plasma membrane"/>
    <property type="evidence" value="ECO:0007669"/>
    <property type="project" value="TreeGrafter"/>
</dbReference>
<dbReference type="InterPro" id="IPR051120">
    <property type="entry name" value="ABC_AA/LPS_Transport"/>
</dbReference>
<protein>
    <submittedName>
        <fullName evidence="5">Branched-chain amino acid ABC superfamily ATP binding cassette transporter, ABC protein</fullName>
    </submittedName>
</protein>
<dbReference type="Pfam" id="PF00005">
    <property type="entry name" value="ABC_tran"/>
    <property type="match status" value="1"/>
</dbReference>
<keyword evidence="2" id="KW-0547">Nucleotide-binding</keyword>
<proteinExistence type="predicted"/>
<dbReference type="SMART" id="SM00382">
    <property type="entry name" value="AAA"/>
    <property type="match status" value="1"/>
</dbReference>
<dbReference type="Proteomes" id="UP000009325">
    <property type="component" value="Unassembled WGS sequence"/>
</dbReference>
<dbReference type="InterPro" id="IPR032823">
    <property type="entry name" value="BCA_ABC_TP_C"/>
</dbReference>
<evidence type="ECO:0000256" key="3">
    <source>
        <dbReference type="ARBA" id="ARBA00022840"/>
    </source>
</evidence>
<dbReference type="Pfam" id="PF12399">
    <property type="entry name" value="BCA_ABC_TP_C"/>
    <property type="match status" value="1"/>
</dbReference>
<evidence type="ECO:0000256" key="1">
    <source>
        <dbReference type="ARBA" id="ARBA00022448"/>
    </source>
</evidence>
<evidence type="ECO:0000313" key="5">
    <source>
        <dbReference type="EMBL" id="CCK84015.1"/>
    </source>
</evidence>
<dbReference type="GO" id="GO:0005304">
    <property type="term" value="F:L-valine transmembrane transporter activity"/>
    <property type="evidence" value="ECO:0007669"/>
    <property type="project" value="TreeGrafter"/>
</dbReference>
<dbReference type="PANTHER" id="PTHR45772">
    <property type="entry name" value="CONSERVED COMPONENT OF ABC TRANSPORTER FOR NATURAL AMINO ACIDS-RELATED"/>
    <property type="match status" value="1"/>
</dbReference>
<comment type="caution">
    <text evidence="5">The sequence shown here is derived from an EMBL/GenBank/DDBJ whole genome shotgun (WGS) entry which is preliminary data.</text>
</comment>
<dbReference type="PANTHER" id="PTHR45772:SF7">
    <property type="entry name" value="AMINO ACID ABC TRANSPORTER ATP-BINDING PROTEIN"/>
    <property type="match status" value="1"/>
</dbReference>
<keyword evidence="3" id="KW-0067">ATP-binding</keyword>
<dbReference type="GO" id="GO:1903806">
    <property type="term" value="P:L-isoleucine import across plasma membrane"/>
    <property type="evidence" value="ECO:0007669"/>
    <property type="project" value="TreeGrafter"/>
</dbReference>
<dbReference type="InterPro" id="IPR027417">
    <property type="entry name" value="P-loop_NTPase"/>
</dbReference>
<dbReference type="SUPFAM" id="SSF52540">
    <property type="entry name" value="P-loop containing nucleoside triphosphate hydrolases"/>
    <property type="match status" value="1"/>
</dbReference>
<evidence type="ECO:0000313" key="6">
    <source>
        <dbReference type="Proteomes" id="UP000009325"/>
    </source>
</evidence>
<dbReference type="GO" id="GO:0016887">
    <property type="term" value="F:ATP hydrolysis activity"/>
    <property type="evidence" value="ECO:0007669"/>
    <property type="project" value="InterPro"/>
</dbReference>
<organism evidence="5 6">
    <name type="scientific">Lactobacillus equicursoris 66c</name>
    <dbReference type="NCBI Taxonomy" id="872326"/>
    <lineage>
        <taxon>Bacteria</taxon>
        <taxon>Bacillati</taxon>
        <taxon>Bacillota</taxon>
        <taxon>Bacilli</taxon>
        <taxon>Lactobacillales</taxon>
        <taxon>Lactobacillaceae</taxon>
        <taxon>Lactobacillus</taxon>
    </lineage>
</organism>
<accession>K0NX63</accession>
<dbReference type="Gene3D" id="3.40.50.300">
    <property type="entry name" value="P-loop containing nucleotide triphosphate hydrolases"/>
    <property type="match status" value="1"/>
</dbReference>
<dbReference type="InterPro" id="IPR003439">
    <property type="entry name" value="ABC_transporter-like_ATP-bd"/>
</dbReference>
<dbReference type="CDD" id="cd03219">
    <property type="entry name" value="ABC_Mj1267_LivG_branched"/>
    <property type="match status" value="1"/>
</dbReference>
<dbReference type="AlphaFoldDB" id="K0NX63"/>
<evidence type="ECO:0000259" key="4">
    <source>
        <dbReference type="PROSITE" id="PS50893"/>
    </source>
</evidence>
<dbReference type="OrthoDB" id="9805514at2"/>
<gene>
    <name evidence="5" type="ORF">BN146_07150</name>
</gene>
<dbReference type="GO" id="GO:0015188">
    <property type="term" value="F:L-isoleucine transmembrane transporter activity"/>
    <property type="evidence" value="ECO:0007669"/>
    <property type="project" value="TreeGrafter"/>
</dbReference>
<dbReference type="RefSeq" id="WP_008459704.1">
    <property type="nucleotide sequence ID" value="NZ_CALZ01000111.1"/>
</dbReference>
<evidence type="ECO:0000256" key="2">
    <source>
        <dbReference type="ARBA" id="ARBA00022741"/>
    </source>
</evidence>
<dbReference type="EMBL" id="CALZ01000111">
    <property type="protein sequence ID" value="CCK84015.1"/>
    <property type="molecule type" value="Genomic_DNA"/>
</dbReference>
<name>K0NX63_9LACO</name>
<keyword evidence="1" id="KW-0813">Transport</keyword>
<dbReference type="InterPro" id="IPR003593">
    <property type="entry name" value="AAA+_ATPase"/>
</dbReference>
<feature type="domain" description="ABC transporter" evidence="4">
    <location>
        <begin position="5"/>
        <end position="254"/>
    </location>
</feature>
<dbReference type="FunFam" id="3.40.50.300:FF:000421">
    <property type="entry name" value="Branched-chain amino acid ABC transporter ATP-binding protein"/>
    <property type="match status" value="1"/>
</dbReference>
<sequence>MTEALSADHITKVFGGLTAVDDVSLHVNEKELVALIGPNGAGKTTFFNCLTGVAPATSGVVKIGGQEVKKNTKAYKVAQMGISRTFQNIRLFSQLSVLENILIAMTNQFKEGFLTSVFRLPSFYKTEDEMEEKAIALLKDFNLQDVMYYPAGDLPYGTQRKVEIVRALATKPKIICLDEPAAGMNPEETADLTRLIKRLQTEYGIAVLLIEHDMSLVMNLAERIYVLAEGKLLAKGTPEEIQNNQAVIDAYLGGGVDA</sequence>
<dbReference type="GO" id="GO:0005524">
    <property type="term" value="F:ATP binding"/>
    <property type="evidence" value="ECO:0007669"/>
    <property type="project" value="UniProtKB-KW"/>
</dbReference>
<dbReference type="GO" id="GO:0015192">
    <property type="term" value="F:L-phenylalanine transmembrane transporter activity"/>
    <property type="evidence" value="ECO:0007669"/>
    <property type="project" value="TreeGrafter"/>
</dbReference>
<dbReference type="GO" id="GO:1903805">
    <property type="term" value="P:L-valine import across plasma membrane"/>
    <property type="evidence" value="ECO:0007669"/>
    <property type="project" value="TreeGrafter"/>
</dbReference>
<dbReference type="GO" id="GO:0042941">
    <property type="term" value="P:D-alanine transmembrane transport"/>
    <property type="evidence" value="ECO:0007669"/>
    <property type="project" value="TreeGrafter"/>
</dbReference>
<dbReference type="GO" id="GO:0015808">
    <property type="term" value="P:L-alanine transport"/>
    <property type="evidence" value="ECO:0007669"/>
    <property type="project" value="TreeGrafter"/>
</dbReference>
<dbReference type="PROSITE" id="PS50893">
    <property type="entry name" value="ABC_TRANSPORTER_2"/>
    <property type="match status" value="1"/>
</dbReference>